<feature type="disulfide bond" evidence="12">
    <location>
        <begin position="293"/>
        <end position="308"/>
    </location>
</feature>
<dbReference type="SMART" id="SM00192">
    <property type="entry name" value="LDLa"/>
    <property type="match status" value="5"/>
</dbReference>
<keyword evidence="5" id="KW-0732">Signal</keyword>
<dbReference type="Pfam" id="PF00058">
    <property type="entry name" value="Ldl_recept_b"/>
    <property type="match status" value="3"/>
</dbReference>
<dbReference type="InterPro" id="IPR000033">
    <property type="entry name" value="LDLR_classB_rpt"/>
</dbReference>
<accession>A0AAN9GNL8</accession>
<evidence type="ECO:0000256" key="8">
    <source>
        <dbReference type="ARBA" id="ARBA00023136"/>
    </source>
</evidence>
<feature type="compositionally biased region" description="Acidic residues" evidence="14">
    <location>
        <begin position="209"/>
        <end position="271"/>
    </location>
</feature>
<dbReference type="GO" id="GO:0006897">
    <property type="term" value="P:endocytosis"/>
    <property type="evidence" value="ECO:0007669"/>
    <property type="project" value="UniProtKB-KW"/>
</dbReference>
<feature type="repeat" description="LDL-receptor class B" evidence="13">
    <location>
        <begin position="465"/>
        <end position="507"/>
    </location>
</feature>
<organism evidence="15 16">
    <name type="scientific">Littorina saxatilis</name>
    <dbReference type="NCBI Taxonomy" id="31220"/>
    <lineage>
        <taxon>Eukaryota</taxon>
        <taxon>Metazoa</taxon>
        <taxon>Spiralia</taxon>
        <taxon>Lophotrochozoa</taxon>
        <taxon>Mollusca</taxon>
        <taxon>Gastropoda</taxon>
        <taxon>Caenogastropoda</taxon>
        <taxon>Littorinimorpha</taxon>
        <taxon>Littorinoidea</taxon>
        <taxon>Littorinidae</taxon>
        <taxon>Littorina</taxon>
    </lineage>
</organism>
<dbReference type="SUPFAM" id="SSF63825">
    <property type="entry name" value="YWTD domain"/>
    <property type="match status" value="1"/>
</dbReference>
<evidence type="ECO:0000256" key="6">
    <source>
        <dbReference type="ARBA" id="ARBA00022737"/>
    </source>
</evidence>
<dbReference type="InterPro" id="IPR002172">
    <property type="entry name" value="LDrepeatLR_classA_rpt"/>
</dbReference>
<comment type="caution">
    <text evidence="15">The sequence shown here is derived from an EMBL/GenBank/DDBJ whole genome shotgun (WGS) entry which is preliminary data.</text>
</comment>
<feature type="region of interest" description="Disordered" evidence="14">
    <location>
        <begin position="193"/>
        <end position="271"/>
    </location>
</feature>
<dbReference type="Gene3D" id="2.40.128.620">
    <property type="match status" value="1"/>
</dbReference>
<name>A0AAN9GNL8_9CAEN</name>
<evidence type="ECO:0000256" key="13">
    <source>
        <dbReference type="PROSITE-ProRule" id="PRU00461"/>
    </source>
</evidence>
<dbReference type="GO" id="GO:0043235">
    <property type="term" value="C:receptor complex"/>
    <property type="evidence" value="ECO:0007669"/>
    <property type="project" value="TreeGrafter"/>
</dbReference>
<feature type="repeat" description="LDL-receptor class B" evidence="13">
    <location>
        <begin position="422"/>
        <end position="464"/>
    </location>
</feature>
<gene>
    <name evidence="15" type="ORF">V1264_012518</name>
</gene>
<dbReference type="InterPro" id="IPR023415">
    <property type="entry name" value="LDLR_class-A_CS"/>
</dbReference>
<feature type="repeat" description="LDL-receptor class B" evidence="13">
    <location>
        <begin position="552"/>
        <end position="596"/>
    </location>
</feature>
<dbReference type="PRINTS" id="PR00261">
    <property type="entry name" value="LDLRECEPTOR"/>
</dbReference>
<evidence type="ECO:0000256" key="3">
    <source>
        <dbReference type="ARBA" id="ARBA00022583"/>
    </source>
</evidence>
<dbReference type="SUPFAM" id="SSF57424">
    <property type="entry name" value="LDL receptor-like module"/>
    <property type="match status" value="5"/>
</dbReference>
<dbReference type="InterPro" id="IPR051221">
    <property type="entry name" value="LDLR-related"/>
</dbReference>
<keyword evidence="9 12" id="KW-1015">Disulfide bond</keyword>
<dbReference type="InterPro" id="IPR036055">
    <property type="entry name" value="LDL_receptor-like_sf"/>
</dbReference>
<keyword evidence="4" id="KW-0812">Transmembrane</keyword>
<evidence type="ECO:0000256" key="14">
    <source>
        <dbReference type="SAM" id="MobiDB-lite"/>
    </source>
</evidence>
<keyword evidence="3" id="KW-0254">Endocytosis</keyword>
<feature type="region of interest" description="Disordered" evidence="14">
    <location>
        <begin position="696"/>
        <end position="715"/>
    </location>
</feature>
<keyword evidence="16" id="KW-1185">Reference proteome</keyword>
<evidence type="ECO:0000256" key="12">
    <source>
        <dbReference type="PROSITE-ProRule" id="PRU00124"/>
    </source>
</evidence>
<evidence type="ECO:0000256" key="4">
    <source>
        <dbReference type="ARBA" id="ARBA00022692"/>
    </source>
</evidence>
<evidence type="ECO:0000256" key="11">
    <source>
        <dbReference type="ARBA" id="ARBA00023180"/>
    </source>
</evidence>
<dbReference type="InterPro" id="IPR011042">
    <property type="entry name" value="6-blade_b-propeller_TolB-like"/>
</dbReference>
<evidence type="ECO:0000313" key="16">
    <source>
        <dbReference type="Proteomes" id="UP001374579"/>
    </source>
</evidence>
<dbReference type="PANTHER" id="PTHR22722">
    <property type="entry name" value="LOW-DENSITY LIPOPROTEIN RECEPTOR-RELATED PROTEIN 2-RELATED"/>
    <property type="match status" value="1"/>
</dbReference>
<evidence type="ECO:0000256" key="7">
    <source>
        <dbReference type="ARBA" id="ARBA00022989"/>
    </source>
</evidence>
<keyword evidence="6" id="KW-0677">Repeat</keyword>
<dbReference type="PANTHER" id="PTHR22722:SF14">
    <property type="entry name" value="MEGALIN, ISOFORM A"/>
    <property type="match status" value="1"/>
</dbReference>
<feature type="disulfide bond" evidence="12">
    <location>
        <begin position="185"/>
        <end position="200"/>
    </location>
</feature>
<feature type="region of interest" description="Disordered" evidence="14">
    <location>
        <begin position="119"/>
        <end position="154"/>
    </location>
</feature>
<protein>
    <submittedName>
        <fullName evidence="15">Uncharacterized protein</fullName>
    </submittedName>
</protein>
<dbReference type="FunFam" id="2.120.10.30:FF:000241">
    <property type="entry name" value="Low-density lipoprotein receptor-related protein 6"/>
    <property type="match status" value="1"/>
</dbReference>
<feature type="disulfide bond" evidence="12">
    <location>
        <begin position="348"/>
        <end position="363"/>
    </location>
</feature>
<dbReference type="AlphaFoldDB" id="A0AAN9GNL8"/>
<dbReference type="Pfam" id="PF00057">
    <property type="entry name" value="Ldl_recept_a"/>
    <property type="match status" value="4"/>
</dbReference>
<evidence type="ECO:0000256" key="9">
    <source>
        <dbReference type="ARBA" id="ARBA00023157"/>
    </source>
</evidence>
<keyword evidence="7" id="KW-1133">Transmembrane helix</keyword>
<dbReference type="PROSITE" id="PS01209">
    <property type="entry name" value="LDLRA_1"/>
    <property type="match status" value="2"/>
</dbReference>
<evidence type="ECO:0000313" key="15">
    <source>
        <dbReference type="EMBL" id="KAK7113180.1"/>
    </source>
</evidence>
<evidence type="ECO:0000256" key="5">
    <source>
        <dbReference type="ARBA" id="ARBA00022729"/>
    </source>
</evidence>
<evidence type="ECO:0000256" key="10">
    <source>
        <dbReference type="ARBA" id="ARBA00023170"/>
    </source>
</evidence>
<dbReference type="CDD" id="cd00112">
    <property type="entry name" value="LDLa"/>
    <property type="match status" value="4"/>
</dbReference>
<dbReference type="Gene3D" id="2.120.10.30">
    <property type="entry name" value="TolB, C-terminal domain"/>
    <property type="match status" value="1"/>
</dbReference>
<dbReference type="SMART" id="SM00135">
    <property type="entry name" value="LY"/>
    <property type="match status" value="5"/>
</dbReference>
<proteinExistence type="predicted"/>
<reference evidence="15 16" key="1">
    <citation type="submission" date="2024-02" db="EMBL/GenBank/DDBJ databases">
        <title>Chromosome-scale genome assembly of the rough periwinkle Littorina saxatilis.</title>
        <authorList>
            <person name="De Jode A."/>
            <person name="Faria R."/>
            <person name="Formenti G."/>
            <person name="Sims Y."/>
            <person name="Smith T.P."/>
            <person name="Tracey A."/>
            <person name="Wood J.M.D."/>
            <person name="Zagrodzka Z.B."/>
            <person name="Johannesson K."/>
            <person name="Butlin R.K."/>
            <person name="Leder E.H."/>
        </authorList>
    </citation>
    <scope>NUCLEOTIDE SEQUENCE [LARGE SCALE GENOMIC DNA]</scope>
    <source>
        <strain evidence="15">Snail1</strain>
        <tissue evidence="15">Muscle</tissue>
    </source>
</reference>
<keyword evidence="11" id="KW-0325">Glycoprotein</keyword>
<feature type="disulfide bond" evidence="12">
    <location>
        <begin position="41"/>
        <end position="56"/>
    </location>
</feature>
<dbReference type="EMBL" id="JBAMIC010000002">
    <property type="protein sequence ID" value="KAK7113180.1"/>
    <property type="molecule type" value="Genomic_DNA"/>
</dbReference>
<evidence type="ECO:0000256" key="2">
    <source>
        <dbReference type="ARBA" id="ARBA00022536"/>
    </source>
</evidence>
<dbReference type="PROSITE" id="PS51120">
    <property type="entry name" value="LDLRB"/>
    <property type="match status" value="4"/>
</dbReference>
<comment type="caution">
    <text evidence="12">Lacks conserved residue(s) required for the propagation of feature annotation.</text>
</comment>
<feature type="disulfide bond" evidence="12">
    <location>
        <begin position="29"/>
        <end position="47"/>
    </location>
</feature>
<keyword evidence="2" id="KW-0245">EGF-like domain</keyword>
<feature type="repeat" description="LDL-receptor class B" evidence="13">
    <location>
        <begin position="508"/>
        <end position="551"/>
    </location>
</feature>
<keyword evidence="8" id="KW-0472">Membrane</keyword>
<dbReference type="PROSITE" id="PS50068">
    <property type="entry name" value="LDLRA_2"/>
    <property type="match status" value="5"/>
</dbReference>
<sequence>MLLTASGLAQEQGEDEAGDCDWNSKDYQCDNKKCILLRWVCDGDDDCGDGSDETGCVTTTTTPDPTTTSGPCEEHEFLCEALPVTCVHLTWRCDGDTDCPDQSDEHGCNLTTTIITNTTTTPTTSSTTTVAATTTEGEGSPSPASDNSTTTSTVMTSTVGSACDAEFEFQCHNDVPACIDWAWRCDGDPDCNDESDEKGCDVTTTTPVADDDTDADTDTNDDTDADTDTNDDTDADTDTNDDTNADTDTNDDTDADTDTSDDTDADTDSDSCSEWEFQCVSDRETCIHWLWRCDGDPDCQDNSDEQGCDNTTTSTTTEAIPTPQPCADDEFLCAGETEVACVARDRRCDGRIDCALGADEDDCKFNCDDTAHQTGCPADDVELLIADTQRLRLDHLAQGNYTVLPNKGGERFVGVDFHYKQQYVFWTSVATNHIYRLDLRDNSTLTVVSRDLMAPETVVVDWVHDHIYWADPELKRIAMAGLDGAFVTTLLYTDMGTPRGIALHPSKRFLFWSDWGTPAKIERCGLNGHHRTVIVDTDIAWANALTVDYTEGRLYWTDAKLKTVSSSDLEGGDRYTLLEGRDVIGHAYGITVFRDYIYWTDWARDKVHRFNKSSVADDKDSHRPVTAVARGFSSPMNLVVFHQDRQIPYENICGTNKGGCEQLCTPASETTYTCVCSDGFHTHPHHPKECVADKPTATTATQAPTDSARGGQTSSVAVTTATSEVIREVTNQDCGQKGSLFYMLLMGVKARSQEDALQLFQLLKDTARNATTDNVAVLDAV</sequence>
<comment type="subcellular location">
    <subcellularLocation>
        <location evidence="1">Membrane</location>
        <topology evidence="1">Single-pass membrane protein</topology>
    </subcellularLocation>
</comment>
<feature type="disulfide bond" evidence="12">
    <location>
        <begin position="93"/>
        <end position="108"/>
    </location>
</feature>
<dbReference type="GO" id="GO:0005886">
    <property type="term" value="C:plasma membrane"/>
    <property type="evidence" value="ECO:0007669"/>
    <property type="project" value="TreeGrafter"/>
</dbReference>
<dbReference type="Gene3D" id="4.10.400.10">
    <property type="entry name" value="Low-density Lipoprotein Receptor"/>
    <property type="match status" value="4"/>
</dbReference>
<keyword evidence="10" id="KW-0675">Receptor</keyword>
<evidence type="ECO:0000256" key="1">
    <source>
        <dbReference type="ARBA" id="ARBA00004167"/>
    </source>
</evidence>
<feature type="compositionally biased region" description="Low complexity" evidence="14">
    <location>
        <begin position="119"/>
        <end position="135"/>
    </location>
</feature>
<dbReference type="Proteomes" id="UP001374579">
    <property type="component" value="Unassembled WGS sequence"/>
</dbReference>